<feature type="compositionally biased region" description="Pro residues" evidence="1">
    <location>
        <begin position="186"/>
        <end position="204"/>
    </location>
</feature>
<reference evidence="3" key="1">
    <citation type="journal article" date="2019" name="Int. J. Syst. Evol. Microbiol.">
        <title>The Global Catalogue of Microorganisms (GCM) 10K type strain sequencing project: providing services to taxonomists for standard genome sequencing and annotation.</title>
        <authorList>
            <consortium name="The Broad Institute Genomics Platform"/>
            <consortium name="The Broad Institute Genome Sequencing Center for Infectious Disease"/>
            <person name="Wu L."/>
            <person name="Ma J."/>
        </authorList>
    </citation>
    <scope>NUCLEOTIDE SEQUENCE [LARGE SCALE GENOMIC DNA]</scope>
    <source>
        <strain evidence="3">JCM 17441</strain>
    </source>
</reference>
<sequence>MPVVESLGARAGSMEKIGLMPAGRSMPPAAGDVIVEQFGEALLLRSALDVRTPMAALAGALPADPRRTVVLTAPSVTGRPDLFDFLSEILVRHLGGSAAGIRLVPLGRYDGSVEVRPAAQELAARIGQEVAFPLAGLTLAPDDDAVWAGGSPPKLRVAVPDASGGAVDPDAAADWAVSGPDRQVHPEPPWPPLPTPDSPTPVPQPVLWLPEPPSTVSERSTLPRRPSVANLPAAVAEPAGRHRPSATDGRQRLLELTGLSDLPRDRPAIVWRPSRVSRRPEQPMSAAVTAQMVVPGARTRAGWSFLGTSLSGASRVLAGFLVEVIVEATGFRVAGRPVSPRSLGKMIADCRDGLGQPIVVIPHGMTLSGPAAGLLFGGLADAVAAPVLAADAEVTFSATGILTTSGTFRRWNPRTPHTGGWSRSRRVHDLGSVLPPRPVPARRRSDSARSDPLTDLMAPAEQVPAGTDRAVALPPVAATTVAVGRSIVDDAAATPRGIDPAMAPASIAPQLASLLAPRARPVAAGLSWIAAAPDADVGPSGVPNETTVPGVVAAPVEVTSESVGRPLAASPTTEAFQQPSSTPEHIVGGGTGRLVMPVQPLTSRVQSAVSVVRMRPDVTKSPAAPAAPSWLRMSEADIDAAVADRAALRLALRGRYDAHARVVSRTLAEEPGLRSSAGALAELTAGLVAVLAYCEGERDQINDVLRGGGAQEEVERAALLARAAMYGLRRLPAVLGPVFRSGFADPDVIAGYRPGDELVEPAFVDVDLQRGTVAASGVEFAIWSVSAHRLKGLSSGAQGSALFPPGSRFVVLAVDDSDVPDVPVRVLLSDVATSSGSGRVGPSVDSPDGVERVLSRLRGPRRGAGIASAPLAFAVGVDDAGRRFLPPVAGAGTVGTSESGNTP</sequence>
<accession>A0ABP8DTD4</accession>
<protein>
    <submittedName>
        <fullName evidence="2">Uncharacterized protein</fullName>
    </submittedName>
</protein>
<organism evidence="2 3">
    <name type="scientific">Dactylosporangium darangshiense</name>
    <dbReference type="NCBI Taxonomy" id="579108"/>
    <lineage>
        <taxon>Bacteria</taxon>
        <taxon>Bacillati</taxon>
        <taxon>Actinomycetota</taxon>
        <taxon>Actinomycetes</taxon>
        <taxon>Micromonosporales</taxon>
        <taxon>Micromonosporaceae</taxon>
        <taxon>Dactylosporangium</taxon>
    </lineage>
</organism>
<evidence type="ECO:0000313" key="3">
    <source>
        <dbReference type="Proteomes" id="UP001500620"/>
    </source>
</evidence>
<feature type="region of interest" description="Disordered" evidence="1">
    <location>
        <begin position="411"/>
        <end position="455"/>
    </location>
</feature>
<feature type="region of interest" description="Disordered" evidence="1">
    <location>
        <begin position="176"/>
        <end position="204"/>
    </location>
</feature>
<proteinExistence type="predicted"/>
<gene>
    <name evidence="2" type="ORF">GCM10022255_106500</name>
</gene>
<feature type="region of interest" description="Disordered" evidence="1">
    <location>
        <begin position="562"/>
        <end position="590"/>
    </location>
</feature>
<dbReference type="Gene3D" id="3.90.176.10">
    <property type="entry name" value="Toxin ADP-ribosyltransferase, Chain A, domain 1"/>
    <property type="match status" value="1"/>
</dbReference>
<name>A0ABP8DTD4_9ACTN</name>
<comment type="caution">
    <text evidence="2">The sequence shown here is derived from an EMBL/GenBank/DDBJ whole genome shotgun (WGS) entry which is preliminary data.</text>
</comment>
<dbReference type="Proteomes" id="UP001500620">
    <property type="component" value="Unassembled WGS sequence"/>
</dbReference>
<dbReference type="EMBL" id="BAABAT010000065">
    <property type="protein sequence ID" value="GAA4263290.1"/>
    <property type="molecule type" value="Genomic_DNA"/>
</dbReference>
<evidence type="ECO:0000256" key="1">
    <source>
        <dbReference type="SAM" id="MobiDB-lite"/>
    </source>
</evidence>
<feature type="compositionally biased region" description="Polar residues" evidence="1">
    <location>
        <begin position="570"/>
        <end position="583"/>
    </location>
</feature>
<evidence type="ECO:0000313" key="2">
    <source>
        <dbReference type="EMBL" id="GAA4263290.1"/>
    </source>
</evidence>
<keyword evidence="3" id="KW-1185">Reference proteome</keyword>